<accession>Q3JM59</accession>
<protein>
    <submittedName>
        <fullName evidence="2">Uncharacterized protein</fullName>
    </submittedName>
</protein>
<evidence type="ECO:0000313" key="2">
    <source>
        <dbReference type="EMBL" id="ABA52787.1"/>
    </source>
</evidence>
<feature type="compositionally biased region" description="Basic and acidic residues" evidence="1">
    <location>
        <begin position="16"/>
        <end position="33"/>
    </location>
</feature>
<feature type="compositionally biased region" description="Basic and acidic residues" evidence="1">
    <location>
        <begin position="207"/>
        <end position="218"/>
    </location>
</feature>
<dbReference type="KEGG" id="bpm:BURPS1710b_A0185"/>
<dbReference type="HOGENOM" id="CLU_598100_0_0_4"/>
<dbReference type="AlphaFoldDB" id="Q3JM59"/>
<feature type="compositionally biased region" description="Basic and acidic residues" evidence="1">
    <location>
        <begin position="40"/>
        <end position="52"/>
    </location>
</feature>
<dbReference type="EnsemblBacteria" id="ABA52787">
    <property type="protein sequence ID" value="ABA52787"/>
    <property type="gene ID" value="BURPS1710b_A0185"/>
</dbReference>
<reference evidence="2 3" key="1">
    <citation type="submission" date="2005-09" db="EMBL/GenBank/DDBJ databases">
        <authorList>
            <person name="Woods D.E."/>
            <person name="Nierman W.C."/>
        </authorList>
    </citation>
    <scope>NUCLEOTIDE SEQUENCE [LARGE SCALE GENOMIC DNA]</scope>
    <source>
        <strain evidence="2 3">1710b</strain>
    </source>
</reference>
<name>Q3JM59_BURP1</name>
<organism evidence="2 3">
    <name type="scientific">Burkholderia pseudomallei (strain 1710b)</name>
    <dbReference type="NCBI Taxonomy" id="320372"/>
    <lineage>
        <taxon>Bacteria</taxon>
        <taxon>Pseudomonadati</taxon>
        <taxon>Pseudomonadota</taxon>
        <taxon>Betaproteobacteria</taxon>
        <taxon>Burkholderiales</taxon>
        <taxon>Burkholderiaceae</taxon>
        <taxon>Burkholderia</taxon>
        <taxon>pseudomallei group</taxon>
    </lineage>
</organism>
<feature type="compositionally biased region" description="Basic and acidic residues" evidence="1">
    <location>
        <begin position="352"/>
        <end position="368"/>
    </location>
</feature>
<feature type="region of interest" description="Disordered" evidence="1">
    <location>
        <begin position="1"/>
        <end position="58"/>
    </location>
</feature>
<evidence type="ECO:0000313" key="3">
    <source>
        <dbReference type="Proteomes" id="UP000002700"/>
    </source>
</evidence>
<dbReference type="EMBL" id="CP000125">
    <property type="protein sequence ID" value="ABA52787.1"/>
    <property type="molecule type" value="Genomic_DNA"/>
</dbReference>
<evidence type="ECO:0000256" key="1">
    <source>
        <dbReference type="SAM" id="MobiDB-lite"/>
    </source>
</evidence>
<proteinExistence type="predicted"/>
<sequence length="457" mass="51578">MSSWRRGAEAEPCQFGRERAGRGPRAEHVRDARIGPAEPLHARGEIRQQPVEHHHHRKRRIAVFGLDVRRIAEQELPAGLREIGDRRQQRFEQAPIVGHVGRAAHRAQIDEAAVDDRVLRVDAMADAHALDARGQKAQREQAREQLEPAVDRRGRIGQRGQPREPAVFRPRGEQLRQVRDAMRDARIVIGERAQAIGRDALDGAPRAAREQRREPREMRVRRRVGPTDRDERQRHARDAAEAREMRALHGGGGLHVVERLVDRHRERNLLFVQREMFERGKQRAAAAGKLDPVRAQHPQMRLDVGREDLAALDREHAVRAPQVERAQVPVRAHGGRLVERRDPAGRRHARAQRGERIGERGARGDELGRGVGGIPEDRGRRVARDDRAVVARRAAVDVDVALDIALLDIALPDAVLRAALHAARDIARAFAEDVVHRVPPCALASRRNRSSPARRRL</sequence>
<feature type="compositionally biased region" description="Basic and acidic residues" evidence="1">
    <location>
        <begin position="225"/>
        <end position="240"/>
    </location>
</feature>
<feature type="region of interest" description="Disordered" evidence="1">
    <location>
        <begin position="343"/>
        <end position="379"/>
    </location>
</feature>
<feature type="region of interest" description="Disordered" evidence="1">
    <location>
        <begin position="202"/>
        <end position="240"/>
    </location>
</feature>
<gene>
    <name evidence="2" type="ordered locus">BURPS1710b_A0185</name>
</gene>
<dbReference type="Proteomes" id="UP000002700">
    <property type="component" value="Chromosome II"/>
</dbReference>